<evidence type="ECO:0000259" key="1">
    <source>
        <dbReference type="Pfam" id="PF21834"/>
    </source>
</evidence>
<dbReference type="AlphaFoldDB" id="I9NGZ1"/>
<dbReference type="HOGENOM" id="CLU_2587269_0_0_5"/>
<dbReference type="Proteomes" id="UP000005092">
    <property type="component" value="Unassembled WGS sequence"/>
</dbReference>
<protein>
    <recommendedName>
        <fullName evidence="1">DUF6894 domain-containing protein</fullName>
    </recommendedName>
</protein>
<organism evidence="2 3">
    <name type="scientific">Rhizobium leguminosarum bv. trifolii WSM597</name>
    <dbReference type="NCBI Taxonomy" id="754764"/>
    <lineage>
        <taxon>Bacteria</taxon>
        <taxon>Pseudomonadati</taxon>
        <taxon>Pseudomonadota</taxon>
        <taxon>Alphaproteobacteria</taxon>
        <taxon>Hyphomicrobiales</taxon>
        <taxon>Rhizobiaceae</taxon>
        <taxon>Rhizobium/Agrobacterium group</taxon>
        <taxon>Rhizobium</taxon>
    </lineage>
</organism>
<accession>I9NGZ1</accession>
<dbReference type="EMBL" id="JH719381">
    <property type="protein sequence ID" value="EJB05977.1"/>
    <property type="molecule type" value="Genomic_DNA"/>
</dbReference>
<dbReference type="Pfam" id="PF21834">
    <property type="entry name" value="DUF6894"/>
    <property type="match status" value="1"/>
</dbReference>
<dbReference type="InterPro" id="IPR054189">
    <property type="entry name" value="DUF6894"/>
</dbReference>
<reference evidence="2 3" key="1">
    <citation type="submission" date="2012-02" db="EMBL/GenBank/DDBJ databases">
        <title>Improved High-Quality Draft Sequence of Rhizobium leguminosarum bv. trifolii WSM597.</title>
        <authorList>
            <consortium name="US DOE Joint Genome Institute"/>
            <person name="Lucas S."/>
            <person name="Han J."/>
            <person name="Lapidus A."/>
            <person name="Cheng J.-F."/>
            <person name="Goodwin L."/>
            <person name="Pitluck S."/>
            <person name="Peters L."/>
            <person name="Ovchinnikova G."/>
            <person name="Held B."/>
            <person name="Detter J.C."/>
            <person name="Han C."/>
            <person name="Tapia R."/>
            <person name="Land M."/>
            <person name="Hauser L."/>
            <person name="Kyrpides N."/>
            <person name="Ivanova N."/>
            <person name="Pagani I."/>
            <person name="Brau L."/>
            <person name="Yates R."/>
            <person name="O'Hara G."/>
            <person name="Rui T."/>
            <person name="Howieson J."/>
            <person name="Reeve W."/>
            <person name="Woyke T."/>
        </authorList>
    </citation>
    <scope>NUCLEOTIDE SEQUENCE [LARGE SCALE GENOMIC DNA]</scope>
    <source>
        <strain evidence="2 3">WSM597</strain>
    </source>
</reference>
<name>I9NGZ1_RHILT</name>
<evidence type="ECO:0000313" key="2">
    <source>
        <dbReference type="EMBL" id="EJB05977.1"/>
    </source>
</evidence>
<sequence length="80" mass="9150">MTDCDHIRFFFNLRHGARYERDARGLLLPDIDAAITAALYRRSRRKQSRRCEITDTSGKILAVVPAIGEPAETSFRTKIL</sequence>
<proteinExistence type="predicted"/>
<evidence type="ECO:0000313" key="3">
    <source>
        <dbReference type="Proteomes" id="UP000005092"/>
    </source>
</evidence>
<gene>
    <name evidence="2" type="ORF">Rleg9DRAFT_4869</name>
</gene>
<dbReference type="RefSeq" id="WP_003590871.1">
    <property type="nucleotide sequence ID" value="NZ_JH719381.1"/>
</dbReference>
<feature type="domain" description="DUF6894" evidence="1">
    <location>
        <begin position="8"/>
        <end position="65"/>
    </location>
</feature>